<evidence type="ECO:0000313" key="3">
    <source>
        <dbReference type="EMBL" id="KXT68805.1"/>
    </source>
</evidence>
<name>A0A139MYD9_STRCR</name>
<evidence type="ECO:0000313" key="9">
    <source>
        <dbReference type="Proteomes" id="UP000270868"/>
    </source>
</evidence>
<feature type="coiled-coil region" evidence="1">
    <location>
        <begin position="99"/>
        <end position="126"/>
    </location>
</feature>
<dbReference type="AlphaFoldDB" id="A0A139MYD9"/>
<evidence type="ECO:0000313" key="6">
    <source>
        <dbReference type="EMBL" id="RSJ88682.1"/>
    </source>
</evidence>
<dbReference type="Proteomes" id="UP000070377">
    <property type="component" value="Unassembled WGS sequence"/>
</dbReference>
<comment type="caution">
    <text evidence="3">The sequence shown here is derived from an EMBL/GenBank/DDBJ whole genome shotgun (WGS) entry which is preliminary data.</text>
</comment>
<dbReference type="STRING" id="45634.SCRDD08_01678"/>
<evidence type="ECO:0000313" key="5">
    <source>
        <dbReference type="EMBL" id="RSJ75599.1"/>
    </source>
</evidence>
<dbReference type="EMBL" id="RJNA01000008">
    <property type="protein sequence ID" value="RSI43311.1"/>
    <property type="molecule type" value="Genomic_DNA"/>
</dbReference>
<dbReference type="EMBL" id="RJPM01000009">
    <property type="protein sequence ID" value="RSJ75599.1"/>
    <property type="molecule type" value="Genomic_DNA"/>
</dbReference>
<dbReference type="Proteomes" id="UP000282617">
    <property type="component" value="Unassembled WGS sequence"/>
</dbReference>
<keyword evidence="2" id="KW-0732">Signal</keyword>
<feature type="signal peptide" evidence="2">
    <location>
        <begin position="1"/>
        <end position="18"/>
    </location>
</feature>
<evidence type="ECO:0000313" key="10">
    <source>
        <dbReference type="Proteomes" id="UP000272213"/>
    </source>
</evidence>
<dbReference type="EMBL" id="LQRD01000066">
    <property type="protein sequence ID" value="KXT68805.1"/>
    <property type="molecule type" value="Genomic_DNA"/>
</dbReference>
<reference evidence="9 10" key="2">
    <citation type="submission" date="2018-11" db="EMBL/GenBank/DDBJ databases">
        <title>Species Designations Belie Phenotypic and Genotypic Heterogeneity in Oral Streptococci.</title>
        <authorList>
            <person name="Velsko I."/>
        </authorList>
    </citation>
    <scope>NUCLEOTIDE SEQUENCE [LARGE SCALE GENOMIC DNA]</scope>
    <source>
        <strain evidence="6 9">A52</strain>
        <strain evidence="5 10">BCA6</strain>
        <strain evidence="7 11">BCC13</strain>
        <strain evidence="4 12">BCC51</strain>
    </source>
</reference>
<dbReference type="Pfam" id="PF12732">
    <property type="entry name" value="YtxH"/>
    <property type="match status" value="1"/>
</dbReference>
<evidence type="ECO:0000313" key="12">
    <source>
        <dbReference type="Proteomes" id="UP000282617"/>
    </source>
</evidence>
<evidence type="ECO:0000313" key="8">
    <source>
        <dbReference type="Proteomes" id="UP000070377"/>
    </source>
</evidence>
<evidence type="ECO:0000313" key="7">
    <source>
        <dbReference type="EMBL" id="RSJ94444.1"/>
    </source>
</evidence>
<dbReference type="EMBL" id="RJPS01000010">
    <property type="protein sequence ID" value="RSJ88682.1"/>
    <property type="molecule type" value="Genomic_DNA"/>
</dbReference>
<dbReference type="EMBL" id="RJPU01000007">
    <property type="protein sequence ID" value="RSJ94444.1"/>
    <property type="molecule type" value="Genomic_DNA"/>
</dbReference>
<accession>A0A139MYD9</accession>
<feature type="chain" id="PRO_5041524537" evidence="2">
    <location>
        <begin position="19"/>
        <end position="147"/>
    </location>
</feature>
<evidence type="ECO:0000256" key="1">
    <source>
        <dbReference type="SAM" id="Coils"/>
    </source>
</evidence>
<proteinExistence type="predicted"/>
<keyword evidence="1" id="KW-0175">Coiled coil</keyword>
<evidence type="ECO:0000313" key="4">
    <source>
        <dbReference type="EMBL" id="RSI43311.1"/>
    </source>
</evidence>
<dbReference type="InterPro" id="IPR024623">
    <property type="entry name" value="YtxH"/>
</dbReference>
<evidence type="ECO:0000313" key="11">
    <source>
        <dbReference type="Proteomes" id="UP000278843"/>
    </source>
</evidence>
<reference evidence="3 8" key="1">
    <citation type="submission" date="2016-01" db="EMBL/GenBank/DDBJ databases">
        <title>Highly variable Streptococcus oralis are common among viridans streptococci isolated from primates.</title>
        <authorList>
            <person name="Denapaite D."/>
            <person name="Rieger M."/>
            <person name="Koendgen S."/>
            <person name="Brueckner R."/>
            <person name="Ochigava I."/>
            <person name="Kappeler P."/>
            <person name="Maetz-Rensing K."/>
            <person name="Leendertz F."/>
            <person name="Hakenbeck R."/>
        </authorList>
    </citation>
    <scope>NUCLEOTIDE SEQUENCE [LARGE SCALE GENOMIC DNA]</scope>
    <source>
        <strain evidence="3 8">DD08</strain>
    </source>
</reference>
<dbReference type="PATRIC" id="fig|45634.12.peg.1753"/>
<protein>
    <submittedName>
        <fullName evidence="3">Putative general stress protein</fullName>
    </submittedName>
    <submittedName>
        <fullName evidence="4">YtxH-like protein</fullName>
    </submittedName>
</protein>
<sequence>MGKISSLLLGAVSGAAAAYFLTSKKGKEITEKVQDFVVDYREDPDKTHEAVVQSVKDFSDQAVKAINQTKEKVENGEITAETVLESVKDTTKSVVDYSQDKFQEIKEKFEKEEEILEEEISDIVVEEGEKAPSEEIIIDLETEELEK</sequence>
<organism evidence="3 8">
    <name type="scientific">Streptococcus cristatus</name>
    <dbReference type="NCBI Taxonomy" id="45634"/>
    <lineage>
        <taxon>Bacteria</taxon>
        <taxon>Bacillati</taxon>
        <taxon>Bacillota</taxon>
        <taxon>Bacilli</taxon>
        <taxon>Lactobacillales</taxon>
        <taxon>Streptococcaceae</taxon>
        <taxon>Streptococcus</taxon>
    </lineage>
</organism>
<evidence type="ECO:0000256" key="2">
    <source>
        <dbReference type="SAM" id="SignalP"/>
    </source>
</evidence>
<dbReference type="RefSeq" id="WP_061423198.1">
    <property type="nucleotide sequence ID" value="NZ_CAURYF010000004.1"/>
</dbReference>
<dbReference type="Proteomes" id="UP000278843">
    <property type="component" value="Unassembled WGS sequence"/>
</dbReference>
<dbReference type="Proteomes" id="UP000272213">
    <property type="component" value="Unassembled WGS sequence"/>
</dbReference>
<dbReference type="Proteomes" id="UP000270868">
    <property type="component" value="Unassembled WGS sequence"/>
</dbReference>
<gene>
    <name evidence="7" type="ORF">D8790_08285</name>
    <name evidence="6" type="ORF">D8792_08465</name>
    <name evidence="5" type="ORF">D8798_08840</name>
    <name evidence="4" type="ORF">D8872_06140</name>
    <name evidence="3" type="ORF">SCRDD08_01678</name>
</gene>